<evidence type="ECO:0000256" key="2">
    <source>
        <dbReference type="ARBA" id="ARBA00023002"/>
    </source>
</evidence>
<keyword evidence="1" id="KW-0479">Metal-binding</keyword>
<keyword evidence="2" id="KW-0560">Oxidoreductase</keyword>
<dbReference type="STRING" id="882083.SacmaDRAFT_3625"/>
<sequence length="481" mass="50845">MLAAAGTAGVAAGVTGWVTGIGTSTDRSEAAASGDPLTDPEQVSSRDGVLALTLTAAPGVSLAGRSTSALGFNGSSPGPTLRLRPGEVLRVRLVNELDQPTNLHTHGLHVSPEGNGDNPFLSIEPGQTFDYEIRLPEDHPPGTFWYHPHRHGYVADQVFGGLAGAIVVRGGPDLGTAADRPLLISDISLDGSGNVVSPGPPGRMMGRQGDLVLVNGQHRPVVSARAGTSQRWRLINTCTSRVLSLRLEGHRLAQLSSDGMFLPAPVERDRLVLAPGGRADVLVRPQDPGDYRLLTDPFDRGHPGMGGMGGMGPGTATATGPITVARLAVSGQSSAAAPLPGPLPTPPNSLRPGPVDNRRQIAFTMGMGMRGPGMNFGFDGRQFDPQRTDQRPALGATEEWLVTNSTPMDHPFHLHVWPFQVVETSTGSTTPDTLRDVVLVPAGGWVRLRVRFADFPGRSVYHCHILDHEDLGMMATVHVKP</sequence>
<dbReference type="HOGENOM" id="CLU_009100_2_1_11"/>
<dbReference type="eggNOG" id="COG2132">
    <property type="taxonomic scope" value="Bacteria"/>
</dbReference>
<evidence type="ECO:0000259" key="6">
    <source>
        <dbReference type="Pfam" id="PF07732"/>
    </source>
</evidence>
<dbReference type="PROSITE" id="PS00080">
    <property type="entry name" value="MULTICOPPER_OXIDASE2"/>
    <property type="match status" value="1"/>
</dbReference>
<evidence type="ECO:0000256" key="1">
    <source>
        <dbReference type="ARBA" id="ARBA00022723"/>
    </source>
</evidence>
<reference evidence="7 8" key="1">
    <citation type="journal article" date="2012" name="Stand. Genomic Sci.">
        <title>Genome sequence of the ocean sediment bacterium Saccharomonospora marina type strain (XMU15(T)).</title>
        <authorList>
            <person name="Klenk H.P."/>
            <person name="Lu M."/>
            <person name="Lucas S."/>
            <person name="Lapidus A."/>
            <person name="Copeland A."/>
            <person name="Pitluck S."/>
            <person name="Goodwin L.A."/>
            <person name="Han C."/>
            <person name="Tapia R."/>
            <person name="Brambilla E.M."/>
            <person name="Potter G."/>
            <person name="Land M."/>
            <person name="Ivanova N."/>
            <person name="Rohde M."/>
            <person name="Goker M."/>
            <person name="Detter J.C."/>
            <person name="Li W.J."/>
            <person name="Kyrpides N.C."/>
            <person name="Woyke T."/>
        </authorList>
    </citation>
    <scope>NUCLEOTIDE SEQUENCE [LARGE SCALE GENOMIC DNA]</scope>
    <source>
        <strain evidence="7 8">XMU15</strain>
    </source>
</reference>
<dbReference type="InterPro" id="IPR045087">
    <property type="entry name" value="Cu-oxidase_fam"/>
</dbReference>
<dbReference type="PANTHER" id="PTHR11709:SF2">
    <property type="entry name" value="MULTICOPPER OXIDASE LPR1"/>
    <property type="match status" value="1"/>
</dbReference>
<organism evidence="7 8">
    <name type="scientific">Saccharomonospora marina XMU15</name>
    <dbReference type="NCBI Taxonomy" id="882083"/>
    <lineage>
        <taxon>Bacteria</taxon>
        <taxon>Bacillati</taxon>
        <taxon>Actinomycetota</taxon>
        <taxon>Actinomycetes</taxon>
        <taxon>Pseudonocardiales</taxon>
        <taxon>Pseudonocardiaceae</taxon>
        <taxon>Saccharomonospora</taxon>
    </lineage>
</organism>
<dbReference type="InterPro" id="IPR011706">
    <property type="entry name" value="Cu-oxidase_C"/>
</dbReference>
<dbReference type="InterPro" id="IPR002355">
    <property type="entry name" value="Cu_oxidase_Cu_BS"/>
</dbReference>
<dbReference type="Proteomes" id="UP000004926">
    <property type="component" value="Chromosome"/>
</dbReference>
<dbReference type="InterPro" id="IPR008972">
    <property type="entry name" value="Cupredoxin"/>
</dbReference>
<dbReference type="GO" id="GO:0005507">
    <property type="term" value="F:copper ion binding"/>
    <property type="evidence" value="ECO:0007669"/>
    <property type="project" value="InterPro"/>
</dbReference>
<keyword evidence="8" id="KW-1185">Reference proteome</keyword>
<dbReference type="AlphaFoldDB" id="H5WYW7"/>
<dbReference type="CDD" id="cd13900">
    <property type="entry name" value="CuRO_3_Tth-MCO_like"/>
    <property type="match status" value="1"/>
</dbReference>
<dbReference type="SUPFAM" id="SSF49503">
    <property type="entry name" value="Cupredoxins"/>
    <property type="match status" value="3"/>
</dbReference>
<accession>H5WYW7</accession>
<dbReference type="Pfam" id="PF07731">
    <property type="entry name" value="Cu-oxidase_2"/>
    <property type="match status" value="1"/>
</dbReference>
<feature type="domain" description="Plastocyanin-like" evidence="6">
    <location>
        <begin position="62"/>
        <end position="170"/>
    </location>
</feature>
<feature type="domain" description="Plastocyanin-like" evidence="5">
    <location>
        <begin position="362"/>
        <end position="480"/>
    </location>
</feature>
<name>H5WYW7_9PSEU</name>
<evidence type="ECO:0000259" key="5">
    <source>
        <dbReference type="Pfam" id="PF07731"/>
    </source>
</evidence>
<feature type="domain" description="Plastocyanin-like" evidence="4">
    <location>
        <begin position="208"/>
        <end position="295"/>
    </location>
</feature>
<evidence type="ECO:0000259" key="4">
    <source>
        <dbReference type="Pfam" id="PF00394"/>
    </source>
</evidence>
<feature type="region of interest" description="Disordered" evidence="3">
    <location>
        <begin position="331"/>
        <end position="354"/>
    </location>
</feature>
<evidence type="ECO:0000313" key="8">
    <source>
        <dbReference type="Proteomes" id="UP000004926"/>
    </source>
</evidence>
<dbReference type="CDD" id="cd13881">
    <property type="entry name" value="CuRO_2_McoC_like"/>
    <property type="match status" value="1"/>
</dbReference>
<feature type="region of interest" description="Disordered" evidence="3">
    <location>
        <begin position="25"/>
        <end position="44"/>
    </location>
</feature>
<dbReference type="CDD" id="cd13853">
    <property type="entry name" value="CuRO_1_Tth-MCO_like"/>
    <property type="match status" value="1"/>
</dbReference>
<dbReference type="Pfam" id="PF07732">
    <property type="entry name" value="Cu-oxidase_3"/>
    <property type="match status" value="1"/>
</dbReference>
<dbReference type="EMBL" id="CM001439">
    <property type="protein sequence ID" value="EHR51839.1"/>
    <property type="molecule type" value="Genomic_DNA"/>
</dbReference>
<dbReference type="Gene3D" id="2.60.40.420">
    <property type="entry name" value="Cupredoxins - blue copper proteins"/>
    <property type="match status" value="3"/>
</dbReference>
<protein>
    <submittedName>
        <fullName evidence="7">Putative multicopper oxidase</fullName>
    </submittedName>
</protein>
<gene>
    <name evidence="7" type="ORF">SacmaDRAFT_3625</name>
</gene>
<evidence type="ECO:0000256" key="3">
    <source>
        <dbReference type="SAM" id="MobiDB-lite"/>
    </source>
</evidence>
<feature type="compositionally biased region" description="Pro residues" evidence="3">
    <location>
        <begin position="339"/>
        <end position="349"/>
    </location>
</feature>
<proteinExistence type="predicted"/>
<dbReference type="InterPro" id="IPR001117">
    <property type="entry name" value="Cu-oxidase_2nd"/>
</dbReference>
<evidence type="ECO:0000313" key="7">
    <source>
        <dbReference type="EMBL" id="EHR51839.1"/>
    </source>
</evidence>
<dbReference type="GO" id="GO:0016491">
    <property type="term" value="F:oxidoreductase activity"/>
    <property type="evidence" value="ECO:0007669"/>
    <property type="project" value="UniProtKB-KW"/>
</dbReference>
<dbReference type="InterPro" id="IPR011707">
    <property type="entry name" value="Cu-oxidase-like_N"/>
</dbReference>
<dbReference type="PANTHER" id="PTHR11709">
    <property type="entry name" value="MULTI-COPPER OXIDASE"/>
    <property type="match status" value="1"/>
</dbReference>
<dbReference type="Pfam" id="PF00394">
    <property type="entry name" value="Cu-oxidase"/>
    <property type="match status" value="1"/>
</dbReference>